<sequence>MSLKNTEGNNVLPFKRVAKGATPAATAISELNEMLIIYDHLIALLRETDNGDLDFLTDSIVSSVVRCRETLANGIDDKTGPPMAKEMKDGLHQIPGVLRSLLPGLGPRLGESLEHKLGIQFSRYSSS</sequence>
<name>A0ABW2J1R4_9BURK</name>
<gene>
    <name evidence="1" type="ORF">ACFQO0_01235</name>
</gene>
<dbReference type="EMBL" id="JBHTCC010000001">
    <property type="protein sequence ID" value="MFC7297054.1"/>
    <property type="molecule type" value="Genomic_DNA"/>
</dbReference>
<evidence type="ECO:0000313" key="2">
    <source>
        <dbReference type="Proteomes" id="UP001596379"/>
    </source>
</evidence>
<dbReference type="Proteomes" id="UP001596379">
    <property type="component" value="Unassembled WGS sequence"/>
</dbReference>
<evidence type="ECO:0000313" key="1">
    <source>
        <dbReference type="EMBL" id="MFC7297054.1"/>
    </source>
</evidence>
<accession>A0ABW2J1R4</accession>
<dbReference type="RefSeq" id="WP_382232231.1">
    <property type="nucleotide sequence ID" value="NZ_JBHTCC010000001.1"/>
</dbReference>
<proteinExistence type="predicted"/>
<organism evidence="1 2">
    <name type="scientific">Herminiimonas aquatilis</name>
    <dbReference type="NCBI Taxonomy" id="345342"/>
    <lineage>
        <taxon>Bacteria</taxon>
        <taxon>Pseudomonadati</taxon>
        <taxon>Pseudomonadota</taxon>
        <taxon>Betaproteobacteria</taxon>
        <taxon>Burkholderiales</taxon>
        <taxon>Oxalobacteraceae</taxon>
        <taxon>Herminiimonas</taxon>
    </lineage>
</organism>
<protein>
    <submittedName>
        <fullName evidence="1">Uncharacterized protein</fullName>
    </submittedName>
</protein>
<comment type="caution">
    <text evidence="1">The sequence shown here is derived from an EMBL/GenBank/DDBJ whole genome shotgun (WGS) entry which is preliminary data.</text>
</comment>
<reference evidence="2" key="1">
    <citation type="journal article" date="2019" name="Int. J. Syst. Evol. Microbiol.">
        <title>The Global Catalogue of Microorganisms (GCM) 10K type strain sequencing project: providing services to taxonomists for standard genome sequencing and annotation.</title>
        <authorList>
            <consortium name="The Broad Institute Genomics Platform"/>
            <consortium name="The Broad Institute Genome Sequencing Center for Infectious Disease"/>
            <person name="Wu L."/>
            <person name="Ma J."/>
        </authorList>
    </citation>
    <scope>NUCLEOTIDE SEQUENCE [LARGE SCALE GENOMIC DNA]</scope>
    <source>
        <strain evidence="2">CCUG 36956</strain>
    </source>
</reference>
<keyword evidence="2" id="KW-1185">Reference proteome</keyword>